<dbReference type="Proteomes" id="UP000431401">
    <property type="component" value="Unassembled WGS sequence"/>
</dbReference>
<keyword evidence="1" id="KW-0805">Transcription regulation</keyword>
<dbReference type="InterPro" id="IPR001647">
    <property type="entry name" value="HTH_TetR"/>
</dbReference>
<proteinExistence type="predicted"/>
<dbReference type="Pfam" id="PF00440">
    <property type="entry name" value="TetR_N"/>
    <property type="match status" value="1"/>
</dbReference>
<dbReference type="SUPFAM" id="SSF46689">
    <property type="entry name" value="Homeodomain-like"/>
    <property type="match status" value="1"/>
</dbReference>
<dbReference type="PRINTS" id="PR00455">
    <property type="entry name" value="HTHTETR"/>
</dbReference>
<gene>
    <name evidence="6" type="ORF">NRB56_51610</name>
</gene>
<dbReference type="PANTHER" id="PTHR30055">
    <property type="entry name" value="HTH-TYPE TRANSCRIPTIONAL REGULATOR RUTR"/>
    <property type="match status" value="1"/>
</dbReference>
<evidence type="ECO:0000256" key="2">
    <source>
        <dbReference type="ARBA" id="ARBA00023125"/>
    </source>
</evidence>
<sequence length="206" mass="22708">MPAPSKRAVAAGETRRVLMEATAQIMLEEGYAAATSRRVAARAGVKAPLLHYHFPSMDDLYLAVFRRGTELNLERLRAALASDQPLQALWEQTFDPRGTRLLLEFMALANHRKEIRAELAAAGERYRDIQVTALTLVMRQHGLDTAAFPPDAMSVLIASIGRTLVLESTLGIAGGHASMLALVERYLRRFEMPPPAPDPRPPADEL</sequence>
<organism evidence="6 7">
    <name type="scientific">Nocardia aurantia</name>
    <dbReference type="NCBI Taxonomy" id="2585199"/>
    <lineage>
        <taxon>Bacteria</taxon>
        <taxon>Bacillati</taxon>
        <taxon>Actinomycetota</taxon>
        <taxon>Actinomycetes</taxon>
        <taxon>Mycobacteriales</taxon>
        <taxon>Nocardiaceae</taxon>
        <taxon>Nocardia</taxon>
    </lineage>
</organism>
<feature type="DNA-binding region" description="H-T-H motif" evidence="4">
    <location>
        <begin position="35"/>
        <end position="54"/>
    </location>
</feature>
<reference evidence="6 7" key="1">
    <citation type="submission" date="2019-10" db="EMBL/GenBank/DDBJ databases">
        <title>Nocardia macrotermitis sp. nov. and Nocardia aurantia sp. nov., isolated from the gut of fungus growing-termite Macrotermes natalensis.</title>
        <authorList>
            <person name="Benndorf R."/>
            <person name="Schwitalla J."/>
            <person name="Martin K."/>
            <person name="De Beer W."/>
            <person name="Kaster A.-K."/>
            <person name="Vollmers J."/>
            <person name="Poulsen M."/>
            <person name="Beemelmanns C."/>
        </authorList>
    </citation>
    <scope>NUCLEOTIDE SEQUENCE [LARGE SCALE GENOMIC DNA]</scope>
    <source>
        <strain evidence="6 7">RB56</strain>
    </source>
</reference>
<feature type="domain" description="HTH tetR-type" evidence="5">
    <location>
        <begin position="12"/>
        <end position="72"/>
    </location>
</feature>
<dbReference type="GO" id="GO:0003700">
    <property type="term" value="F:DNA-binding transcription factor activity"/>
    <property type="evidence" value="ECO:0007669"/>
    <property type="project" value="TreeGrafter"/>
</dbReference>
<evidence type="ECO:0000313" key="7">
    <source>
        <dbReference type="Proteomes" id="UP000431401"/>
    </source>
</evidence>
<keyword evidence="3" id="KW-0804">Transcription</keyword>
<evidence type="ECO:0000313" key="6">
    <source>
        <dbReference type="EMBL" id="MQY29570.1"/>
    </source>
</evidence>
<evidence type="ECO:0000256" key="3">
    <source>
        <dbReference type="ARBA" id="ARBA00023163"/>
    </source>
</evidence>
<dbReference type="RefSeq" id="WP_153346496.1">
    <property type="nucleotide sequence ID" value="NZ_WEGI01000011.1"/>
</dbReference>
<dbReference type="EMBL" id="WEGI01000011">
    <property type="protein sequence ID" value="MQY29570.1"/>
    <property type="molecule type" value="Genomic_DNA"/>
</dbReference>
<dbReference type="GO" id="GO:0000976">
    <property type="term" value="F:transcription cis-regulatory region binding"/>
    <property type="evidence" value="ECO:0007669"/>
    <property type="project" value="TreeGrafter"/>
</dbReference>
<dbReference type="PANTHER" id="PTHR30055:SF234">
    <property type="entry name" value="HTH-TYPE TRANSCRIPTIONAL REGULATOR BETI"/>
    <property type="match status" value="1"/>
</dbReference>
<evidence type="ECO:0000256" key="1">
    <source>
        <dbReference type="ARBA" id="ARBA00023015"/>
    </source>
</evidence>
<dbReference type="PROSITE" id="PS50977">
    <property type="entry name" value="HTH_TETR_2"/>
    <property type="match status" value="1"/>
</dbReference>
<evidence type="ECO:0000259" key="5">
    <source>
        <dbReference type="PROSITE" id="PS50977"/>
    </source>
</evidence>
<comment type="caution">
    <text evidence="6">The sequence shown here is derived from an EMBL/GenBank/DDBJ whole genome shotgun (WGS) entry which is preliminary data.</text>
</comment>
<evidence type="ECO:0000256" key="4">
    <source>
        <dbReference type="PROSITE-ProRule" id="PRU00335"/>
    </source>
</evidence>
<accession>A0A7K0DUX4</accession>
<dbReference type="InterPro" id="IPR009057">
    <property type="entry name" value="Homeodomain-like_sf"/>
</dbReference>
<protein>
    <recommendedName>
        <fullName evidence="5">HTH tetR-type domain-containing protein</fullName>
    </recommendedName>
</protein>
<dbReference type="AlphaFoldDB" id="A0A7K0DUX4"/>
<name>A0A7K0DUX4_9NOCA</name>
<dbReference type="OrthoDB" id="3474596at2"/>
<keyword evidence="2 4" id="KW-0238">DNA-binding</keyword>
<keyword evidence="7" id="KW-1185">Reference proteome</keyword>
<dbReference type="Gene3D" id="1.10.357.10">
    <property type="entry name" value="Tetracycline Repressor, domain 2"/>
    <property type="match status" value="1"/>
</dbReference>
<dbReference type="InterPro" id="IPR050109">
    <property type="entry name" value="HTH-type_TetR-like_transc_reg"/>
</dbReference>